<evidence type="ECO:0000256" key="6">
    <source>
        <dbReference type="ARBA" id="ARBA00022842"/>
    </source>
</evidence>
<feature type="domain" description="Nudix hydrolase" evidence="31">
    <location>
        <begin position="7"/>
        <end position="269"/>
    </location>
</feature>
<proteinExistence type="inferred from homology"/>
<comment type="catalytic activity">
    <reaction evidence="21">
        <text>dodecanoyl-CoA + H2O = S-dodecanoyl-4'-phosphopantetheine + adenosine 3',5'-bisphosphate + 2 H(+)</text>
        <dbReference type="Rhea" id="RHEA:50024"/>
        <dbReference type="ChEBI" id="CHEBI:15377"/>
        <dbReference type="ChEBI" id="CHEBI:15378"/>
        <dbReference type="ChEBI" id="CHEBI:57375"/>
        <dbReference type="ChEBI" id="CHEBI:58343"/>
        <dbReference type="ChEBI" id="CHEBI:132015"/>
    </reaction>
    <physiologicalReaction direction="left-to-right" evidence="21">
        <dbReference type="Rhea" id="RHEA:50025"/>
    </physiologicalReaction>
</comment>
<comment type="catalytic activity">
    <reaction evidence="27">
        <text>an acyl-CoA + H2O = an acyl-4'-phosphopantetheine + adenosine 3',5'-bisphosphate + 2 H(+)</text>
        <dbReference type="Rhea" id="RHEA:50044"/>
        <dbReference type="ChEBI" id="CHEBI:15377"/>
        <dbReference type="ChEBI" id="CHEBI:15378"/>
        <dbReference type="ChEBI" id="CHEBI:58342"/>
        <dbReference type="ChEBI" id="CHEBI:58343"/>
        <dbReference type="ChEBI" id="CHEBI:132023"/>
    </reaction>
    <physiologicalReaction direction="left-to-right" evidence="27">
        <dbReference type="Rhea" id="RHEA:50045"/>
    </physiologicalReaction>
</comment>
<comment type="cofactor">
    <cofactor evidence="1">
        <name>Mn(2+)</name>
        <dbReference type="ChEBI" id="CHEBI:29035"/>
    </cofactor>
</comment>
<comment type="cofactor">
    <cofactor evidence="2">
        <name>Mg(2+)</name>
        <dbReference type="ChEBI" id="CHEBI:18420"/>
    </cofactor>
</comment>
<evidence type="ECO:0000256" key="9">
    <source>
        <dbReference type="ARBA" id="ARBA00031193"/>
    </source>
</evidence>
<dbReference type="PANTHER" id="PTHR12318:SF0">
    <property type="entry name" value="ACYL-COENZYME A DIPHOSPHATASE NUDT19"/>
    <property type="match status" value="1"/>
</dbReference>
<comment type="catalytic activity">
    <reaction evidence="14">
        <text>malonyl-CoA + H2O = malonyl-4'-phosphopantetheine + adenosine 3',5'-bisphosphate + 2 H(+)</text>
        <dbReference type="Rhea" id="RHEA:67468"/>
        <dbReference type="ChEBI" id="CHEBI:15377"/>
        <dbReference type="ChEBI" id="CHEBI:15378"/>
        <dbReference type="ChEBI" id="CHEBI:57384"/>
        <dbReference type="ChEBI" id="CHEBI:58343"/>
        <dbReference type="ChEBI" id="CHEBI:172363"/>
    </reaction>
    <physiologicalReaction direction="left-to-right" evidence="14">
        <dbReference type="Rhea" id="RHEA:67469"/>
    </physiologicalReaction>
</comment>
<protein>
    <recommendedName>
        <fullName evidence="8">Acyl-coenzyme A diphosphatase NUDT19</fullName>
        <ecNumber evidence="11">3.6.1.77</ecNumber>
    </recommendedName>
    <alternativeName>
        <fullName evidence="9">Nucleoside diphosphate-linked moiety X motif 19</fullName>
    </alternativeName>
</protein>
<comment type="catalytic activity">
    <reaction evidence="28">
        <text>choloyl-CoA + H2O = S-choloyl-4'-phosphopantetheine + adenosine 3',5'-bisphosphate + 2 H(+)</text>
        <dbReference type="Rhea" id="RHEA:50036"/>
        <dbReference type="ChEBI" id="CHEBI:15377"/>
        <dbReference type="ChEBI" id="CHEBI:15378"/>
        <dbReference type="ChEBI" id="CHEBI:57373"/>
        <dbReference type="ChEBI" id="CHEBI:58343"/>
        <dbReference type="ChEBI" id="CHEBI:132020"/>
    </reaction>
    <physiologicalReaction direction="left-to-right" evidence="28">
        <dbReference type="Rhea" id="RHEA:50037"/>
    </physiologicalReaction>
</comment>
<evidence type="ECO:0000256" key="28">
    <source>
        <dbReference type="ARBA" id="ARBA00048961"/>
    </source>
</evidence>
<comment type="catalytic activity">
    <reaction evidence="24">
        <text>succinyl-CoA + H2O = succinyl-4'-phosphopantetheine + adenosine 3',5'-bisphosphate + 2 H(+)</text>
        <dbReference type="Rhea" id="RHEA:67472"/>
        <dbReference type="ChEBI" id="CHEBI:15377"/>
        <dbReference type="ChEBI" id="CHEBI:15378"/>
        <dbReference type="ChEBI" id="CHEBI:57292"/>
        <dbReference type="ChEBI" id="CHEBI:58343"/>
        <dbReference type="ChEBI" id="CHEBI:172364"/>
    </reaction>
    <physiologicalReaction direction="left-to-right" evidence="24">
        <dbReference type="Rhea" id="RHEA:67473"/>
    </physiologicalReaction>
</comment>
<dbReference type="GO" id="GO:0046872">
    <property type="term" value="F:metal ion binding"/>
    <property type="evidence" value="ECO:0007669"/>
    <property type="project" value="UniProtKB-KW"/>
</dbReference>
<comment type="catalytic activity">
    <reaction evidence="15">
        <text>tetradecanoyl-CoA + H2O = tetradecanoyl-4'-phosphopantetheine + adenosine 3',5'-bisphosphate + 2 H(+)</text>
        <dbReference type="Rhea" id="RHEA:50028"/>
        <dbReference type="ChEBI" id="CHEBI:15377"/>
        <dbReference type="ChEBI" id="CHEBI:15378"/>
        <dbReference type="ChEBI" id="CHEBI:57385"/>
        <dbReference type="ChEBI" id="CHEBI:58343"/>
        <dbReference type="ChEBI" id="CHEBI:132017"/>
    </reaction>
    <physiologicalReaction direction="left-to-right" evidence="15">
        <dbReference type="Rhea" id="RHEA:50029"/>
    </physiologicalReaction>
</comment>
<evidence type="ECO:0000256" key="5">
    <source>
        <dbReference type="ARBA" id="ARBA00022801"/>
    </source>
</evidence>
<reference evidence="32" key="1">
    <citation type="journal article" date="2022" name="bioRxiv">
        <title>Sequencing and chromosome-scale assembly of the giantPleurodeles waltlgenome.</title>
        <authorList>
            <person name="Brown T."/>
            <person name="Elewa A."/>
            <person name="Iarovenko S."/>
            <person name="Subramanian E."/>
            <person name="Araus A.J."/>
            <person name="Petzold A."/>
            <person name="Susuki M."/>
            <person name="Suzuki K.-i.T."/>
            <person name="Hayashi T."/>
            <person name="Toyoda A."/>
            <person name="Oliveira C."/>
            <person name="Osipova E."/>
            <person name="Leigh N.D."/>
            <person name="Simon A."/>
            <person name="Yun M.H."/>
        </authorList>
    </citation>
    <scope>NUCLEOTIDE SEQUENCE</scope>
    <source>
        <strain evidence="32">20211129_DDA</strain>
        <tissue evidence="32">Liver</tissue>
    </source>
</reference>
<comment type="catalytic activity">
    <reaction evidence="18">
        <text>4,8-dimethylnonanoyl-CoA + H2O = S-(4,8-dimethylnonanoyl)-4'-phosphopantetheine + adenosine 3',5'-bisphosphate + 2 H(+)</text>
        <dbReference type="Rhea" id="RHEA:67524"/>
        <dbReference type="ChEBI" id="CHEBI:15377"/>
        <dbReference type="ChEBI" id="CHEBI:15378"/>
        <dbReference type="ChEBI" id="CHEBI:58343"/>
        <dbReference type="ChEBI" id="CHEBI:77061"/>
        <dbReference type="ChEBI" id="CHEBI:172385"/>
    </reaction>
    <physiologicalReaction direction="left-to-right" evidence="18">
        <dbReference type="Rhea" id="RHEA:67525"/>
    </physiologicalReaction>
</comment>
<evidence type="ECO:0000256" key="20">
    <source>
        <dbReference type="ARBA" id="ARBA00047708"/>
    </source>
</evidence>
<evidence type="ECO:0000256" key="24">
    <source>
        <dbReference type="ARBA" id="ARBA00048624"/>
    </source>
</evidence>
<evidence type="ECO:0000256" key="18">
    <source>
        <dbReference type="ARBA" id="ARBA00047584"/>
    </source>
</evidence>
<evidence type="ECO:0000256" key="2">
    <source>
        <dbReference type="ARBA" id="ARBA00001946"/>
    </source>
</evidence>
<comment type="catalytic activity">
    <reaction evidence="16">
        <text>hexanoyl-CoA + H2O = hexanoyl-4'-phosphopantetheine + adenosine 3',5'-bisphosphate + 2 H(+)</text>
        <dbReference type="Rhea" id="RHEA:49980"/>
        <dbReference type="ChEBI" id="CHEBI:15377"/>
        <dbReference type="ChEBI" id="CHEBI:15378"/>
        <dbReference type="ChEBI" id="CHEBI:58343"/>
        <dbReference type="ChEBI" id="CHEBI:62620"/>
        <dbReference type="ChEBI" id="CHEBI:132012"/>
    </reaction>
    <physiologicalReaction direction="left-to-right" evidence="16">
        <dbReference type="Rhea" id="RHEA:49981"/>
    </physiologicalReaction>
</comment>
<comment type="catalytic activity">
    <reaction evidence="29">
        <text>butanoyl-CoA + H2O = S-butanoyl-4'-phosphopantetheine + adenosine 3',5'-bisphosphate + 2 H(+)</text>
        <dbReference type="Rhea" id="RHEA:49976"/>
        <dbReference type="ChEBI" id="CHEBI:15377"/>
        <dbReference type="ChEBI" id="CHEBI:15378"/>
        <dbReference type="ChEBI" id="CHEBI:57371"/>
        <dbReference type="ChEBI" id="CHEBI:58343"/>
        <dbReference type="ChEBI" id="CHEBI:132011"/>
    </reaction>
    <physiologicalReaction direction="left-to-right" evidence="29">
        <dbReference type="Rhea" id="RHEA:49977"/>
    </physiologicalReaction>
</comment>
<dbReference type="AlphaFoldDB" id="A0AAV7KXR5"/>
<comment type="similarity">
    <text evidence="3">Belongs to the Nudix hydrolase family.</text>
</comment>
<evidence type="ECO:0000256" key="13">
    <source>
        <dbReference type="ARBA" id="ARBA00047289"/>
    </source>
</evidence>
<dbReference type="PROSITE" id="PS51462">
    <property type="entry name" value="NUDIX"/>
    <property type="match status" value="1"/>
</dbReference>
<gene>
    <name evidence="32" type="ORF">NDU88_003014</name>
</gene>
<evidence type="ECO:0000256" key="19">
    <source>
        <dbReference type="ARBA" id="ARBA00047666"/>
    </source>
</evidence>
<evidence type="ECO:0000313" key="33">
    <source>
        <dbReference type="Proteomes" id="UP001066276"/>
    </source>
</evidence>
<evidence type="ECO:0000256" key="23">
    <source>
        <dbReference type="ARBA" id="ARBA00048413"/>
    </source>
</evidence>
<evidence type="ECO:0000256" key="15">
    <source>
        <dbReference type="ARBA" id="ARBA00047403"/>
    </source>
</evidence>
<dbReference type="Gene3D" id="3.90.79.10">
    <property type="entry name" value="Nucleoside Triphosphate Pyrophosphohydrolase"/>
    <property type="match status" value="1"/>
</dbReference>
<keyword evidence="5" id="KW-0378">Hydrolase</keyword>
<keyword evidence="33" id="KW-1185">Reference proteome</keyword>
<comment type="catalytic activity">
    <reaction evidence="22">
        <text>(9Z,12Z,15Z)-octadecatrienoyl-CoA + H2O = S-(9Z,12Z,15Z-octadecatrienoyl)-4'-phosphopantetheine + adenosine 3',5'-bisphosphate + 2 H(+)</text>
        <dbReference type="Rhea" id="RHEA:67532"/>
        <dbReference type="ChEBI" id="CHEBI:15377"/>
        <dbReference type="ChEBI" id="CHEBI:15378"/>
        <dbReference type="ChEBI" id="CHEBI:58343"/>
        <dbReference type="ChEBI" id="CHEBI:74034"/>
        <dbReference type="ChEBI" id="CHEBI:172386"/>
    </reaction>
    <physiologicalReaction direction="left-to-right" evidence="22">
        <dbReference type="Rhea" id="RHEA:67533"/>
    </physiologicalReaction>
</comment>
<evidence type="ECO:0000256" key="8">
    <source>
        <dbReference type="ARBA" id="ARBA00026208"/>
    </source>
</evidence>
<evidence type="ECO:0000256" key="10">
    <source>
        <dbReference type="ARBA" id="ARBA00044908"/>
    </source>
</evidence>
<comment type="catalytic activity">
    <reaction evidence="25">
        <text>a 5'-end CoA-ribonucleoside in mRNA + H2O = a 5'-end phospho-adenosine-phospho-ribonucleoside in mRNA + (R)-4'-phosphopantetheine + 2 H(+)</text>
        <dbReference type="Rhea" id="RHEA:67592"/>
        <dbReference type="Rhea" id="RHEA-COMP:15719"/>
        <dbReference type="Rhea" id="RHEA-COMP:17276"/>
        <dbReference type="ChEBI" id="CHEBI:15377"/>
        <dbReference type="ChEBI" id="CHEBI:15378"/>
        <dbReference type="ChEBI" id="CHEBI:61723"/>
        <dbReference type="ChEBI" id="CHEBI:144051"/>
        <dbReference type="ChEBI" id="CHEBI:172371"/>
    </reaction>
    <physiologicalReaction direction="left-to-right" evidence="25">
        <dbReference type="Rhea" id="RHEA:67593"/>
    </physiologicalReaction>
</comment>
<name>A0AAV7KXR5_PLEWA</name>
<comment type="catalytic activity">
    <reaction evidence="10">
        <text>CoA + H2O = (R)-4'-phosphopantetheine + adenosine 3',5'-bisphosphate + 2 H(+)</text>
        <dbReference type="Rhea" id="RHEA:64988"/>
        <dbReference type="ChEBI" id="CHEBI:15377"/>
        <dbReference type="ChEBI" id="CHEBI:15378"/>
        <dbReference type="ChEBI" id="CHEBI:57287"/>
        <dbReference type="ChEBI" id="CHEBI:58343"/>
        <dbReference type="ChEBI" id="CHEBI:61723"/>
        <dbReference type="EC" id="3.6.1.77"/>
    </reaction>
    <physiologicalReaction direction="left-to-right" evidence="10">
        <dbReference type="Rhea" id="RHEA:64989"/>
    </physiologicalReaction>
</comment>
<comment type="catalytic activity">
    <reaction evidence="13">
        <text>octanoyl-CoA + H2O = S-octanoyl-4'-phosphopantetheine + adenosine 3',5'-bisphosphate + 2 H(+)</text>
        <dbReference type="Rhea" id="RHEA:50016"/>
        <dbReference type="ChEBI" id="CHEBI:15377"/>
        <dbReference type="ChEBI" id="CHEBI:15378"/>
        <dbReference type="ChEBI" id="CHEBI:57386"/>
        <dbReference type="ChEBI" id="CHEBI:58343"/>
        <dbReference type="ChEBI" id="CHEBI:132013"/>
    </reaction>
    <physiologicalReaction direction="left-to-right" evidence="13">
        <dbReference type="Rhea" id="RHEA:50017"/>
    </physiologicalReaction>
</comment>
<dbReference type="GO" id="GO:0005739">
    <property type="term" value="C:mitochondrion"/>
    <property type="evidence" value="ECO:0007669"/>
    <property type="project" value="TreeGrafter"/>
</dbReference>
<evidence type="ECO:0000256" key="16">
    <source>
        <dbReference type="ARBA" id="ARBA00047466"/>
    </source>
</evidence>
<comment type="catalytic activity">
    <reaction evidence="26">
        <text>hexadecanoyl-CoA + H2O = S-hexadecanoyl-4'-phosphopantetheine + adenosine 3',5'-bisphosphate + 2 H(+)</text>
        <dbReference type="Rhea" id="RHEA:50032"/>
        <dbReference type="ChEBI" id="CHEBI:15377"/>
        <dbReference type="ChEBI" id="CHEBI:15378"/>
        <dbReference type="ChEBI" id="CHEBI:57379"/>
        <dbReference type="ChEBI" id="CHEBI:58343"/>
        <dbReference type="ChEBI" id="CHEBI:132018"/>
    </reaction>
    <physiologicalReaction direction="left-to-right" evidence="26">
        <dbReference type="Rhea" id="RHEA:50033"/>
    </physiologicalReaction>
</comment>
<evidence type="ECO:0000256" key="29">
    <source>
        <dbReference type="ARBA" id="ARBA00049284"/>
    </source>
</evidence>
<keyword evidence="7" id="KW-0464">Manganese</keyword>
<keyword evidence="6" id="KW-0460">Magnesium</keyword>
<keyword evidence="4" id="KW-0479">Metal-binding</keyword>
<comment type="catalytic activity">
    <reaction evidence="17">
        <text>(6Z)-octenoyl-CoA + H2O = S-(6Z-octenoyl)-4'-phosphopantetheine + adenosine 3',5'-bisphosphate + 2 H(+)</text>
        <dbReference type="Rhea" id="RHEA:67528"/>
        <dbReference type="ChEBI" id="CHEBI:15377"/>
        <dbReference type="ChEBI" id="CHEBI:15378"/>
        <dbReference type="ChEBI" id="CHEBI:58343"/>
        <dbReference type="ChEBI" id="CHEBI:172383"/>
        <dbReference type="ChEBI" id="CHEBI:172384"/>
    </reaction>
    <physiologicalReaction direction="left-to-right" evidence="17">
        <dbReference type="Rhea" id="RHEA:67529"/>
    </physiologicalReaction>
</comment>
<evidence type="ECO:0000256" key="11">
    <source>
        <dbReference type="ARBA" id="ARBA00044967"/>
    </source>
</evidence>
<comment type="function">
    <text evidence="12">Fatty acyl-coenzyme A (CoA) diphosphatase that hydrolyzes fatty acyl-CoA to yield acyl-4'-phosphopantetheine and adenosine 3',5'-bisphosphate. Mediates the hydrolysis of a wide range of CoA esters, including choloyl-CoA and branched-chain fatty-acyl-CoA esters and at low substrate concentrations medium and long-chain fatty-acyl-CoA esters are the primary substrates. Highest activity seen with medium-chain acyl-CoA esters and higher rates of activity seen with the unsaturated acyl-CoA esters compared with the saturated esters. Exhibits decapping activity towards dpCoA-capped RNAs in vitro.</text>
</comment>
<evidence type="ECO:0000313" key="32">
    <source>
        <dbReference type="EMBL" id="KAJ1082849.1"/>
    </source>
</evidence>
<evidence type="ECO:0000256" key="1">
    <source>
        <dbReference type="ARBA" id="ARBA00001936"/>
    </source>
</evidence>
<comment type="caution">
    <text evidence="32">The sequence shown here is derived from an EMBL/GenBank/DDBJ whole genome shotgun (WGS) entry which is preliminary data.</text>
</comment>
<comment type="catalytic activity">
    <reaction evidence="19">
        <text>propanoyl-CoA + H2O = propanoyl-4'-phosphopantetheine + adenosine 3',5'-bisphosphate + 2 H(+)</text>
        <dbReference type="Rhea" id="RHEA:67464"/>
        <dbReference type="ChEBI" id="CHEBI:15377"/>
        <dbReference type="ChEBI" id="CHEBI:15378"/>
        <dbReference type="ChEBI" id="CHEBI:57392"/>
        <dbReference type="ChEBI" id="CHEBI:58343"/>
        <dbReference type="ChEBI" id="CHEBI:172362"/>
    </reaction>
    <physiologicalReaction direction="left-to-right" evidence="19">
        <dbReference type="Rhea" id="RHEA:67465"/>
    </physiologicalReaction>
</comment>
<evidence type="ECO:0000256" key="25">
    <source>
        <dbReference type="ARBA" id="ARBA00048667"/>
    </source>
</evidence>
<evidence type="ECO:0000259" key="31">
    <source>
        <dbReference type="PROSITE" id="PS51462"/>
    </source>
</evidence>
<evidence type="ECO:0000256" key="14">
    <source>
        <dbReference type="ARBA" id="ARBA00047369"/>
    </source>
</evidence>
<dbReference type="PANTHER" id="PTHR12318">
    <property type="entry name" value="TESTOSTERONE-REGULATED PROTEIN RP2"/>
    <property type="match status" value="1"/>
</dbReference>
<comment type="catalytic activity">
    <reaction evidence="23">
        <text>(9Z)-tetradecenoyl-CoA + H2O = S-(9Z-tetradecenoyl)-4'-phosphopantetheine + adenosine 3',5'-bisphosphate + 2 H(+)</text>
        <dbReference type="Rhea" id="RHEA:67544"/>
        <dbReference type="ChEBI" id="CHEBI:15377"/>
        <dbReference type="ChEBI" id="CHEBI:15378"/>
        <dbReference type="ChEBI" id="CHEBI:58343"/>
        <dbReference type="ChEBI" id="CHEBI:65060"/>
        <dbReference type="ChEBI" id="CHEBI:172389"/>
    </reaction>
    <physiologicalReaction direction="left-to-right" evidence="23">
        <dbReference type="Rhea" id="RHEA:67545"/>
    </physiologicalReaction>
</comment>
<dbReference type="SUPFAM" id="SSF55811">
    <property type="entry name" value="Nudix"/>
    <property type="match status" value="1"/>
</dbReference>
<evidence type="ECO:0000256" key="3">
    <source>
        <dbReference type="ARBA" id="ARBA00005582"/>
    </source>
</evidence>
<dbReference type="InterPro" id="IPR015797">
    <property type="entry name" value="NUDIX_hydrolase-like_dom_sf"/>
</dbReference>
<dbReference type="EMBL" id="JANPWB010000016">
    <property type="protein sequence ID" value="KAJ1082849.1"/>
    <property type="molecule type" value="Genomic_DNA"/>
</dbReference>
<comment type="catalytic activity">
    <reaction evidence="30">
        <text>(9Z)-hexadecenoyl-CoA + H2O = S-(9Z-hexadecenoyl)-4'-phosphopantetheine + adenosine 3',5'-bisphosphate + 2 H(+)</text>
        <dbReference type="Rhea" id="RHEA:67540"/>
        <dbReference type="ChEBI" id="CHEBI:15377"/>
        <dbReference type="ChEBI" id="CHEBI:15378"/>
        <dbReference type="ChEBI" id="CHEBI:58343"/>
        <dbReference type="ChEBI" id="CHEBI:61540"/>
        <dbReference type="ChEBI" id="CHEBI:172388"/>
    </reaction>
    <physiologicalReaction direction="left-to-right" evidence="30">
        <dbReference type="Rhea" id="RHEA:67541"/>
    </physiologicalReaction>
</comment>
<evidence type="ECO:0000256" key="7">
    <source>
        <dbReference type="ARBA" id="ARBA00023211"/>
    </source>
</evidence>
<organism evidence="32 33">
    <name type="scientific">Pleurodeles waltl</name>
    <name type="common">Iberian ribbed newt</name>
    <dbReference type="NCBI Taxonomy" id="8319"/>
    <lineage>
        <taxon>Eukaryota</taxon>
        <taxon>Metazoa</taxon>
        <taxon>Chordata</taxon>
        <taxon>Craniata</taxon>
        <taxon>Vertebrata</taxon>
        <taxon>Euteleostomi</taxon>
        <taxon>Amphibia</taxon>
        <taxon>Batrachia</taxon>
        <taxon>Caudata</taxon>
        <taxon>Salamandroidea</taxon>
        <taxon>Salamandridae</taxon>
        <taxon>Pleurodelinae</taxon>
        <taxon>Pleurodeles</taxon>
    </lineage>
</organism>
<evidence type="ECO:0000256" key="12">
    <source>
        <dbReference type="ARBA" id="ARBA00045809"/>
    </source>
</evidence>
<evidence type="ECO:0000256" key="30">
    <source>
        <dbReference type="ARBA" id="ARBA00049403"/>
    </source>
</evidence>
<evidence type="ECO:0000256" key="17">
    <source>
        <dbReference type="ARBA" id="ARBA00047511"/>
    </source>
</evidence>
<sequence>MNQALKHWREAATLILAARNGNTALKKTPLRHLEEKGPSWPLRRAYDYEVLLLKRSKTSSFMPNAHVFPGGLIDSSDFSSEWIEVFSNYKKSPNFGLGLVKQHPSTRAPIFATDRTKFGSPIPGEVAFRICAIRETFEESGILLVLPKDSEITPTQEVTRAVHLDDDKISTWRLRIQENPSQFIQMCHELHCMPNIWALHEWSNWLTPVSGRSVMTRRYDTAFFMCCLQDRPYTLDDQKEVTSFQWSTPSEIIANYQSQNIWIAPPQLYELSRMARLPSLLKLHQFSVDRALEGCERWMSLVIATPDQYIQILPGDELYPEEPDLTGEKKFVLSPDVLLKSVRRLHRIEHRDLHSMNIYVNIQPKYKHINPLTVNLNNCTGCYSQL</sequence>
<dbReference type="InterPro" id="IPR000086">
    <property type="entry name" value="NUDIX_hydrolase_dom"/>
</dbReference>
<evidence type="ECO:0000256" key="22">
    <source>
        <dbReference type="ARBA" id="ARBA00048360"/>
    </source>
</evidence>
<evidence type="ECO:0000256" key="27">
    <source>
        <dbReference type="ARBA" id="ARBA00048882"/>
    </source>
</evidence>
<evidence type="ECO:0000256" key="4">
    <source>
        <dbReference type="ARBA" id="ARBA00022723"/>
    </source>
</evidence>
<dbReference type="InterPro" id="IPR039121">
    <property type="entry name" value="NUDT19"/>
</dbReference>
<comment type="catalytic activity">
    <reaction evidence="20">
        <text>(9Z,12Z)-octadecadienoyl-CoA + H2O = S-(9Z,12Z-octadecadienoyl)-4'-phosphopantetheine + adenosine 3',5'-bisphosphate + 2 H(+)</text>
        <dbReference type="Rhea" id="RHEA:67536"/>
        <dbReference type="ChEBI" id="CHEBI:15377"/>
        <dbReference type="ChEBI" id="CHEBI:15378"/>
        <dbReference type="ChEBI" id="CHEBI:57383"/>
        <dbReference type="ChEBI" id="CHEBI:58343"/>
        <dbReference type="ChEBI" id="CHEBI:172387"/>
    </reaction>
    <physiologicalReaction direction="left-to-right" evidence="20">
        <dbReference type="Rhea" id="RHEA:67537"/>
    </physiologicalReaction>
</comment>
<evidence type="ECO:0000256" key="21">
    <source>
        <dbReference type="ARBA" id="ARBA00047757"/>
    </source>
</evidence>
<dbReference type="Proteomes" id="UP001066276">
    <property type="component" value="Chromosome 12"/>
</dbReference>
<evidence type="ECO:0000256" key="26">
    <source>
        <dbReference type="ARBA" id="ARBA00048828"/>
    </source>
</evidence>
<dbReference type="EC" id="3.6.1.77" evidence="11"/>
<dbReference type="GO" id="GO:0010945">
    <property type="term" value="F:coenzyme A diphosphatase activity"/>
    <property type="evidence" value="ECO:0007669"/>
    <property type="project" value="UniProtKB-EC"/>
</dbReference>
<dbReference type="CDD" id="cd18870">
    <property type="entry name" value="NUDIX_AcylCoAdiphos_Nudt19"/>
    <property type="match status" value="1"/>
</dbReference>
<accession>A0AAV7KXR5</accession>